<protein>
    <submittedName>
        <fullName evidence="2">Uncharacterized protein</fullName>
    </submittedName>
</protein>
<feature type="compositionally biased region" description="Polar residues" evidence="1">
    <location>
        <begin position="611"/>
        <end position="622"/>
    </location>
</feature>
<name>A0ABP1DNG7_9APHY</name>
<feature type="compositionally biased region" description="Low complexity" evidence="1">
    <location>
        <begin position="491"/>
        <end position="544"/>
    </location>
</feature>
<accession>A0ABP1DNG7</accession>
<gene>
    <name evidence="2" type="ORF">GFSPODELE1_LOCUS7328</name>
</gene>
<feature type="compositionally biased region" description="Basic and acidic residues" evidence="1">
    <location>
        <begin position="292"/>
        <end position="305"/>
    </location>
</feature>
<feature type="compositionally biased region" description="Polar residues" evidence="1">
    <location>
        <begin position="263"/>
        <end position="277"/>
    </location>
</feature>
<feature type="region of interest" description="Disordered" evidence="1">
    <location>
        <begin position="421"/>
        <end position="788"/>
    </location>
</feature>
<keyword evidence="3" id="KW-1185">Reference proteome</keyword>
<dbReference type="Proteomes" id="UP001497453">
    <property type="component" value="Chromosome 5"/>
</dbReference>
<feature type="compositionally biased region" description="Low complexity" evidence="1">
    <location>
        <begin position="455"/>
        <end position="484"/>
    </location>
</feature>
<feature type="compositionally biased region" description="Basic residues" evidence="1">
    <location>
        <begin position="329"/>
        <end position="348"/>
    </location>
</feature>
<dbReference type="EMBL" id="OZ037948">
    <property type="protein sequence ID" value="CAL1709383.1"/>
    <property type="molecule type" value="Genomic_DNA"/>
</dbReference>
<feature type="compositionally biased region" description="Low complexity" evidence="1">
    <location>
        <begin position="632"/>
        <end position="703"/>
    </location>
</feature>
<proteinExistence type="predicted"/>
<organism evidence="2 3">
    <name type="scientific">Somion occarium</name>
    <dbReference type="NCBI Taxonomy" id="3059160"/>
    <lineage>
        <taxon>Eukaryota</taxon>
        <taxon>Fungi</taxon>
        <taxon>Dikarya</taxon>
        <taxon>Basidiomycota</taxon>
        <taxon>Agaricomycotina</taxon>
        <taxon>Agaricomycetes</taxon>
        <taxon>Polyporales</taxon>
        <taxon>Cerrenaceae</taxon>
        <taxon>Somion</taxon>
    </lineage>
</organism>
<evidence type="ECO:0000313" key="2">
    <source>
        <dbReference type="EMBL" id="CAL1709383.1"/>
    </source>
</evidence>
<sequence length="788" mass="82916">MDSPPTSPRLLQRRDPVPLLLSSFPAPPTHIPVSPLSPSPSFPPSSANPPSSPNPPPSAPPASPLPPVPGPSPISEHDTLMFMSAARTRRASKLSLASSGSCSKRDSTATLASILTASNSNISLPSLSPSGSLTQLDSSNRSLRSLSSTGSHSFPTRYGSDKLSLKEPRICEEEPADLTRMSLDEITPDHEFSDAEGEDLLEFGLLQPSLSRGKRPVHHGRGFNDSISSIDMRDLPALQEDELEDIRVPHTLPPSLSRVNKLKASSSSLARQFSVSKLNKELPPIPSSSSRPPEDAQSKRAESPDIRTILASTPKPHRKSAVSLGSAAHRSRSGSRTRRSSTRTGPKRRVSEGQVASGPITITIDSLKGRRSDVIVSSELPYVQTGELERHDNDSDDSDYGVALDGTGTALEIFDKELEDRLERQLEGDGSDSDSSIGLTTGLGWSDSEDEDAPSPLTTRLSSLTLSRSSSSNSVTSKLSSSRSVGEGLRSARSAAPPSSWQHSSLRTSGSSTSTDSFNSGGSIRTSVSSQLSVSTSRRTSESTALALDHIHEHEETASSSASTASLPMPVTPADDLNDHSWSGPSKGKTSISSLSSMKTPSLRRIPSGIPSRSASGTTKPSDTAVRKRTISSSSNSSLAASSGSHAGSSLPTPMQRNPNIPRPLRLPSLGSKPPTSRPSVARSSSESQPSSRTATSRIRTTSGGLGPVPSSRLARPSMPQLLQSQSASTLSSSQSTPPERPKPRTGTGMVYRTSTTRSLPGSARPPGTSLLRPPASAGLNRGSGFPV</sequence>
<feature type="compositionally biased region" description="Basic residues" evidence="1">
    <location>
        <begin position="212"/>
        <end position="221"/>
    </location>
</feature>
<feature type="compositionally biased region" description="Low complexity" evidence="1">
    <location>
        <begin position="120"/>
        <end position="153"/>
    </location>
</feature>
<feature type="region of interest" description="Disordered" evidence="1">
    <location>
        <begin position="209"/>
        <end position="404"/>
    </location>
</feature>
<feature type="region of interest" description="Disordered" evidence="1">
    <location>
        <begin position="120"/>
        <end position="178"/>
    </location>
</feature>
<feature type="compositionally biased region" description="Basic and acidic residues" evidence="1">
    <location>
        <begin position="159"/>
        <end position="172"/>
    </location>
</feature>
<feature type="compositionally biased region" description="Low complexity" evidence="1">
    <location>
        <begin position="585"/>
        <end position="603"/>
    </location>
</feature>
<feature type="compositionally biased region" description="Pro residues" evidence="1">
    <location>
        <begin position="25"/>
        <end position="72"/>
    </location>
</feature>
<evidence type="ECO:0000313" key="3">
    <source>
        <dbReference type="Proteomes" id="UP001497453"/>
    </source>
</evidence>
<feature type="compositionally biased region" description="Low complexity" evidence="1">
    <location>
        <begin position="721"/>
        <end position="737"/>
    </location>
</feature>
<evidence type="ECO:0000256" key="1">
    <source>
        <dbReference type="SAM" id="MobiDB-lite"/>
    </source>
</evidence>
<feature type="region of interest" description="Disordered" evidence="1">
    <location>
        <begin position="1"/>
        <end position="107"/>
    </location>
</feature>
<feature type="compositionally biased region" description="Low complexity" evidence="1">
    <location>
        <begin position="93"/>
        <end position="102"/>
    </location>
</feature>
<reference evidence="3" key="1">
    <citation type="submission" date="2024-04" db="EMBL/GenBank/DDBJ databases">
        <authorList>
            <person name="Shaw F."/>
            <person name="Minotto A."/>
        </authorList>
    </citation>
    <scope>NUCLEOTIDE SEQUENCE [LARGE SCALE GENOMIC DNA]</scope>
</reference>